<dbReference type="NCBIfam" id="TIGR01214">
    <property type="entry name" value="rmlD"/>
    <property type="match status" value="1"/>
</dbReference>
<dbReference type="AlphaFoldDB" id="A0A7X1FP45"/>
<dbReference type="Gene3D" id="3.90.25.10">
    <property type="entry name" value="UDP-galactose 4-epimerase, domain 1"/>
    <property type="match status" value="1"/>
</dbReference>
<keyword evidence="9" id="KW-1185">Reference proteome</keyword>
<evidence type="ECO:0000256" key="5">
    <source>
        <dbReference type="ARBA" id="ARBA00048200"/>
    </source>
</evidence>
<name>A0A7X1FP45_9SPHN</name>
<dbReference type="Gene3D" id="3.40.50.720">
    <property type="entry name" value="NAD(P)-binding Rossmann-like Domain"/>
    <property type="match status" value="1"/>
</dbReference>
<evidence type="ECO:0000313" key="9">
    <source>
        <dbReference type="Proteomes" id="UP000566813"/>
    </source>
</evidence>
<dbReference type="InterPro" id="IPR029903">
    <property type="entry name" value="RmlD-like-bd"/>
</dbReference>
<dbReference type="EMBL" id="JACLAW010000002">
    <property type="protein sequence ID" value="MBC2664429.1"/>
    <property type="molecule type" value="Genomic_DNA"/>
</dbReference>
<proteinExistence type="inferred from homology"/>
<keyword evidence="6" id="KW-0521">NADP</keyword>
<sequence>MRIAVTGLAGQVVQSLVERGPAAGHVILPVGRPALDLAGGDGAAIRAALAAVRPEAIVSAAAYTAVDKAESEPDLAFAVNAAGAGHVAQAAAALGVPLVHLSTDYVFSGEGTRAWREDDPTGPKGVYGASKLAGEQAVLAAQPNSAVLRTAWVYSPFGANFVKTMLRLAASRDTLGVVADQVGNPTSALDIADGVMQVAQNLADRPTDESLRGLFHMTGSGETSWAGFAEAIFAASAGLGGPSAQVHPIATSDYPTPAARPVNSRLDCAKLAAAHGVRLPDWRLSLAGVVARLERQQEEAR</sequence>
<comment type="catalytic activity">
    <reaction evidence="5 6">
        <text>dTDP-beta-L-rhamnose + NADP(+) = dTDP-4-dehydro-beta-L-rhamnose + NADPH + H(+)</text>
        <dbReference type="Rhea" id="RHEA:21796"/>
        <dbReference type="ChEBI" id="CHEBI:15378"/>
        <dbReference type="ChEBI" id="CHEBI:57510"/>
        <dbReference type="ChEBI" id="CHEBI:57783"/>
        <dbReference type="ChEBI" id="CHEBI:58349"/>
        <dbReference type="ChEBI" id="CHEBI:62830"/>
        <dbReference type="EC" id="1.1.1.133"/>
    </reaction>
</comment>
<dbReference type="RefSeq" id="WP_185662681.1">
    <property type="nucleotide sequence ID" value="NZ_JACLAW010000002.1"/>
</dbReference>
<keyword evidence="6 8" id="KW-0560">Oxidoreductase</keyword>
<dbReference type="EC" id="1.1.1.133" evidence="3 6"/>
<protein>
    <recommendedName>
        <fullName evidence="4 6">dTDP-4-dehydrorhamnose reductase</fullName>
        <ecNumber evidence="3 6">1.1.1.133</ecNumber>
    </recommendedName>
</protein>
<gene>
    <name evidence="8" type="primary">rfbD</name>
    <name evidence="8" type="ORF">H7F51_02730</name>
</gene>
<dbReference type="PANTHER" id="PTHR10491">
    <property type="entry name" value="DTDP-4-DEHYDRORHAMNOSE REDUCTASE"/>
    <property type="match status" value="1"/>
</dbReference>
<evidence type="ECO:0000259" key="7">
    <source>
        <dbReference type="Pfam" id="PF04321"/>
    </source>
</evidence>
<feature type="domain" description="RmlD-like substrate binding" evidence="7">
    <location>
        <begin position="1"/>
        <end position="293"/>
    </location>
</feature>
<dbReference type="InterPro" id="IPR005913">
    <property type="entry name" value="dTDP_dehydrorham_reduct"/>
</dbReference>
<evidence type="ECO:0000313" key="8">
    <source>
        <dbReference type="EMBL" id="MBC2664429.1"/>
    </source>
</evidence>
<dbReference type="UniPathway" id="UPA00124"/>
<reference evidence="8 9" key="1">
    <citation type="submission" date="2020-08" db="EMBL/GenBank/DDBJ databases">
        <title>The genome sequence of type strain Novosphingobium flavum NBRC 111647.</title>
        <authorList>
            <person name="Liu Y."/>
        </authorList>
    </citation>
    <scope>NUCLEOTIDE SEQUENCE [LARGE SCALE GENOMIC DNA]</scope>
    <source>
        <strain evidence="8 9">NBRC 111647</strain>
    </source>
</reference>
<dbReference type="Pfam" id="PF04321">
    <property type="entry name" value="RmlD_sub_bind"/>
    <property type="match status" value="1"/>
</dbReference>
<evidence type="ECO:0000256" key="4">
    <source>
        <dbReference type="ARBA" id="ARBA00017099"/>
    </source>
</evidence>
<comment type="cofactor">
    <cofactor evidence="6">
        <name>Mg(2+)</name>
        <dbReference type="ChEBI" id="CHEBI:18420"/>
    </cofactor>
    <text evidence="6">Binds 1 Mg(2+) ion per monomer.</text>
</comment>
<comment type="function">
    <text evidence="6">Catalyzes the reduction of dTDP-6-deoxy-L-lyxo-4-hexulose to yield dTDP-L-rhamnose.</text>
</comment>
<comment type="pathway">
    <text evidence="1 6">Carbohydrate biosynthesis; dTDP-L-rhamnose biosynthesis.</text>
</comment>
<accession>A0A7X1FP45</accession>
<organism evidence="8 9">
    <name type="scientific">Novosphingobium flavum</name>
    <dbReference type="NCBI Taxonomy" id="1778672"/>
    <lineage>
        <taxon>Bacteria</taxon>
        <taxon>Pseudomonadati</taxon>
        <taxon>Pseudomonadota</taxon>
        <taxon>Alphaproteobacteria</taxon>
        <taxon>Sphingomonadales</taxon>
        <taxon>Sphingomonadaceae</taxon>
        <taxon>Novosphingobium</taxon>
    </lineage>
</organism>
<dbReference type="InterPro" id="IPR036291">
    <property type="entry name" value="NAD(P)-bd_dom_sf"/>
</dbReference>
<dbReference type="CDD" id="cd05254">
    <property type="entry name" value="dTDP_HR_like_SDR_e"/>
    <property type="match status" value="1"/>
</dbReference>
<evidence type="ECO:0000256" key="6">
    <source>
        <dbReference type="RuleBase" id="RU364082"/>
    </source>
</evidence>
<evidence type="ECO:0000256" key="1">
    <source>
        <dbReference type="ARBA" id="ARBA00004781"/>
    </source>
</evidence>
<dbReference type="GO" id="GO:0019305">
    <property type="term" value="P:dTDP-rhamnose biosynthetic process"/>
    <property type="evidence" value="ECO:0007669"/>
    <property type="project" value="UniProtKB-UniPathway"/>
</dbReference>
<dbReference type="GO" id="GO:0008831">
    <property type="term" value="F:dTDP-4-dehydrorhamnose reductase activity"/>
    <property type="evidence" value="ECO:0007669"/>
    <property type="project" value="UniProtKB-EC"/>
</dbReference>
<dbReference type="Proteomes" id="UP000566813">
    <property type="component" value="Unassembled WGS sequence"/>
</dbReference>
<evidence type="ECO:0000256" key="2">
    <source>
        <dbReference type="ARBA" id="ARBA00010944"/>
    </source>
</evidence>
<dbReference type="SUPFAM" id="SSF51735">
    <property type="entry name" value="NAD(P)-binding Rossmann-fold domains"/>
    <property type="match status" value="1"/>
</dbReference>
<evidence type="ECO:0000256" key="3">
    <source>
        <dbReference type="ARBA" id="ARBA00012929"/>
    </source>
</evidence>
<comment type="similarity">
    <text evidence="2 6">Belongs to the dTDP-4-dehydrorhamnose reductase family.</text>
</comment>
<comment type="caution">
    <text evidence="8">The sequence shown here is derived from an EMBL/GenBank/DDBJ whole genome shotgun (WGS) entry which is preliminary data.</text>
</comment>
<dbReference type="PANTHER" id="PTHR10491:SF4">
    <property type="entry name" value="METHIONINE ADENOSYLTRANSFERASE 2 SUBUNIT BETA"/>
    <property type="match status" value="1"/>
</dbReference>